<dbReference type="PROSITE" id="PS50896">
    <property type="entry name" value="LISH"/>
    <property type="match status" value="1"/>
</dbReference>
<feature type="region of interest" description="Disordered" evidence="6">
    <location>
        <begin position="195"/>
        <end position="242"/>
    </location>
</feature>
<feature type="repeat" description="WD" evidence="5">
    <location>
        <begin position="488"/>
        <end position="533"/>
    </location>
</feature>
<dbReference type="PANTHER" id="PTHR22846">
    <property type="entry name" value="WD40 REPEAT PROTEIN"/>
    <property type="match status" value="1"/>
</dbReference>
<dbReference type="InterPro" id="IPR036322">
    <property type="entry name" value="WD40_repeat_dom_sf"/>
</dbReference>
<dbReference type="Pfam" id="PF00400">
    <property type="entry name" value="WD40"/>
    <property type="match status" value="7"/>
</dbReference>
<dbReference type="PANTHER" id="PTHR22846:SF2">
    <property type="entry name" value="F-BOX-LIKE_WD REPEAT-CONTAINING PROTEIN EBI"/>
    <property type="match status" value="1"/>
</dbReference>
<protein>
    <recommendedName>
        <fullName evidence="9">WD40 repeat-like protein</fullName>
    </recommendedName>
</protein>
<feature type="repeat" description="WD" evidence="5">
    <location>
        <begin position="250"/>
        <end position="284"/>
    </location>
</feature>
<sequence>MGGPIMHITSDEINRLIYSYFKDSGFDHSAYALAKESHLEDSPCFAKHVARGELIELLSKSLLYTEVESHFRGGELAANCKTAFSLLEPHLCSTEPPPTGVFDYDAVPPVIYPPPAVPPAVPPEPMAKPNATPVAPESTTKRKASLPLMSENPAEKRPRTEPHDTNANVTANGMPPDRTYLVAYEQKDVVFIEHPESKDKPKQAEPQPPPKSAPVPPAAPSESKKLMSRPAQRKQGPGDNATSLEAIRVLDGHTSEVFVCAWNPKKHNLLATGSKDAVVKLWNLPDPPSPFAFGPQPGEPVTSKFSTLDAADITCLSWNPQGTLLAIASYDQTLRLCDTSGKIVYKTSDHKGPVFTARFSPSGRWLVTASLDNTACVWDIMNRRIHRVYKAHEDCCLDVDWINDSLFASCGADQSVYVLSVDEANPLKSFKGHTDEINQIKVNPSGTRLASCSDDRQTRIWNLENISNSADLIPGLGGFGSDSAPIVLEGHRGSVSTIAWFNHPTTKNELIATGSFDGTVRIWDSVTGRCERVLNDHKRPIYALSVSPNGVWMATGGGDGWLYVYTLKDFNKIWSWFAGVDKPGVFEIDWQSQDYGEGREVDRIAMALECWQVGVIDIRRIPAVWDTRNK</sequence>
<comment type="caution">
    <text evidence="7">The sequence shown here is derived from an EMBL/GenBank/DDBJ whole genome shotgun (WGS) entry which is preliminary data.</text>
</comment>
<dbReference type="PRINTS" id="PR00320">
    <property type="entry name" value="GPROTEINBRPT"/>
</dbReference>
<organism evidence="7 8">
    <name type="scientific">Marasmius tenuissimus</name>
    <dbReference type="NCBI Taxonomy" id="585030"/>
    <lineage>
        <taxon>Eukaryota</taxon>
        <taxon>Fungi</taxon>
        <taxon>Dikarya</taxon>
        <taxon>Basidiomycota</taxon>
        <taxon>Agaricomycotina</taxon>
        <taxon>Agaricomycetes</taxon>
        <taxon>Agaricomycetidae</taxon>
        <taxon>Agaricales</taxon>
        <taxon>Marasmiineae</taxon>
        <taxon>Marasmiaceae</taxon>
        <taxon>Marasmius</taxon>
    </lineage>
</organism>
<evidence type="ECO:0000256" key="6">
    <source>
        <dbReference type="SAM" id="MobiDB-lite"/>
    </source>
</evidence>
<dbReference type="InterPro" id="IPR001680">
    <property type="entry name" value="WD40_rpt"/>
</dbReference>
<evidence type="ECO:0000313" key="7">
    <source>
        <dbReference type="EMBL" id="KAL0068558.1"/>
    </source>
</evidence>
<gene>
    <name evidence="7" type="ORF">AAF712_004273</name>
</gene>
<evidence type="ECO:0000256" key="1">
    <source>
        <dbReference type="ARBA" id="ARBA00004123"/>
    </source>
</evidence>
<keyword evidence="4" id="KW-0539">Nucleus</keyword>
<dbReference type="InterPro" id="IPR045183">
    <property type="entry name" value="Ebi-like"/>
</dbReference>
<dbReference type="InterPro" id="IPR019775">
    <property type="entry name" value="WD40_repeat_CS"/>
</dbReference>
<name>A0ABR3A4N4_9AGAR</name>
<evidence type="ECO:0000256" key="5">
    <source>
        <dbReference type="PROSITE-ProRule" id="PRU00221"/>
    </source>
</evidence>
<dbReference type="Pfam" id="PF08513">
    <property type="entry name" value="LisH"/>
    <property type="match status" value="1"/>
</dbReference>
<dbReference type="PROSITE" id="PS50294">
    <property type="entry name" value="WD_REPEATS_REGION"/>
    <property type="match status" value="4"/>
</dbReference>
<feature type="repeat" description="WD" evidence="5">
    <location>
        <begin position="534"/>
        <end position="575"/>
    </location>
</feature>
<dbReference type="PROSITE" id="PS50082">
    <property type="entry name" value="WD_REPEATS_2"/>
    <property type="match status" value="5"/>
</dbReference>
<dbReference type="InterPro" id="IPR020472">
    <property type="entry name" value="WD40_PAC1"/>
</dbReference>
<dbReference type="SMART" id="SM00667">
    <property type="entry name" value="LisH"/>
    <property type="match status" value="1"/>
</dbReference>
<keyword evidence="8" id="KW-1185">Reference proteome</keyword>
<dbReference type="Gene3D" id="2.130.10.10">
    <property type="entry name" value="YVTN repeat-like/Quinoprotein amine dehydrogenase"/>
    <property type="match status" value="1"/>
</dbReference>
<dbReference type="PROSITE" id="PS00678">
    <property type="entry name" value="WD_REPEATS_1"/>
    <property type="match status" value="3"/>
</dbReference>
<dbReference type="SUPFAM" id="SSF50978">
    <property type="entry name" value="WD40 repeat-like"/>
    <property type="match status" value="1"/>
</dbReference>
<feature type="repeat" description="WD" evidence="5">
    <location>
        <begin position="430"/>
        <end position="471"/>
    </location>
</feature>
<keyword evidence="3" id="KW-0677">Repeat</keyword>
<comment type="subcellular location">
    <subcellularLocation>
        <location evidence="1">Nucleus</location>
    </subcellularLocation>
</comment>
<feature type="repeat" description="WD" evidence="5">
    <location>
        <begin position="347"/>
        <end position="388"/>
    </location>
</feature>
<evidence type="ECO:0008006" key="9">
    <source>
        <dbReference type="Google" id="ProtNLM"/>
    </source>
</evidence>
<feature type="compositionally biased region" description="Basic and acidic residues" evidence="6">
    <location>
        <begin position="153"/>
        <end position="164"/>
    </location>
</feature>
<accession>A0ABR3A4N4</accession>
<evidence type="ECO:0000313" key="8">
    <source>
        <dbReference type="Proteomes" id="UP001437256"/>
    </source>
</evidence>
<evidence type="ECO:0000256" key="4">
    <source>
        <dbReference type="ARBA" id="ARBA00023242"/>
    </source>
</evidence>
<dbReference type="SMART" id="SM00320">
    <property type="entry name" value="WD40"/>
    <property type="match status" value="7"/>
</dbReference>
<dbReference type="EMBL" id="JBBXMP010000017">
    <property type="protein sequence ID" value="KAL0068558.1"/>
    <property type="molecule type" value="Genomic_DNA"/>
</dbReference>
<dbReference type="CDD" id="cd00200">
    <property type="entry name" value="WD40"/>
    <property type="match status" value="1"/>
</dbReference>
<proteinExistence type="predicted"/>
<evidence type="ECO:0000256" key="3">
    <source>
        <dbReference type="ARBA" id="ARBA00022737"/>
    </source>
</evidence>
<dbReference type="InterPro" id="IPR006594">
    <property type="entry name" value="LisH"/>
</dbReference>
<reference evidence="7 8" key="1">
    <citation type="submission" date="2024-05" db="EMBL/GenBank/DDBJ databases">
        <title>A draft genome resource for the thread blight pathogen Marasmius tenuissimus strain MS-2.</title>
        <authorList>
            <person name="Yulfo-Soto G.E."/>
            <person name="Baruah I.K."/>
            <person name="Amoako-Attah I."/>
            <person name="Bukari Y."/>
            <person name="Meinhardt L.W."/>
            <person name="Bailey B.A."/>
            <person name="Cohen S.P."/>
        </authorList>
    </citation>
    <scope>NUCLEOTIDE SEQUENCE [LARGE SCALE GENOMIC DNA]</scope>
    <source>
        <strain evidence="7 8">MS-2</strain>
    </source>
</reference>
<dbReference type="Proteomes" id="UP001437256">
    <property type="component" value="Unassembled WGS sequence"/>
</dbReference>
<feature type="region of interest" description="Disordered" evidence="6">
    <location>
        <begin position="121"/>
        <end position="177"/>
    </location>
</feature>
<keyword evidence="2 5" id="KW-0853">WD repeat</keyword>
<dbReference type="Gene3D" id="1.20.960.30">
    <property type="match status" value="1"/>
</dbReference>
<dbReference type="InterPro" id="IPR015943">
    <property type="entry name" value="WD40/YVTN_repeat-like_dom_sf"/>
</dbReference>
<evidence type="ECO:0000256" key="2">
    <source>
        <dbReference type="ARBA" id="ARBA00022574"/>
    </source>
</evidence>
<feature type="compositionally biased region" description="Pro residues" evidence="6">
    <location>
        <begin position="206"/>
        <end position="219"/>
    </location>
</feature>